<evidence type="ECO:0000256" key="13">
    <source>
        <dbReference type="ARBA" id="ARBA00022989"/>
    </source>
</evidence>
<feature type="transmembrane region" description="Helical" evidence="19">
    <location>
        <begin position="165"/>
        <end position="184"/>
    </location>
</feature>
<protein>
    <recommendedName>
        <fullName evidence="7 18">Phosphatidate cytidylyltransferase</fullName>
        <ecNumber evidence="6 18">2.7.7.41</ecNumber>
    </recommendedName>
</protein>
<dbReference type="RefSeq" id="WP_050661887.1">
    <property type="nucleotide sequence ID" value="NZ_CP118494.1"/>
</dbReference>
<keyword evidence="15 19" id="KW-0472">Membrane</keyword>
<comment type="pathway">
    <text evidence="4">Lipid metabolism.</text>
</comment>
<dbReference type="UniPathway" id="UPA00557">
    <property type="reaction ID" value="UER00614"/>
</dbReference>
<comment type="similarity">
    <text evidence="5 18">Belongs to the CDS family.</text>
</comment>
<dbReference type="PROSITE" id="PS01315">
    <property type="entry name" value="CDS"/>
    <property type="match status" value="1"/>
</dbReference>
<keyword evidence="8" id="KW-1003">Cell membrane</keyword>
<evidence type="ECO:0000256" key="5">
    <source>
        <dbReference type="ARBA" id="ARBA00010185"/>
    </source>
</evidence>
<evidence type="ECO:0000256" key="8">
    <source>
        <dbReference type="ARBA" id="ARBA00022475"/>
    </source>
</evidence>
<dbReference type="Proteomes" id="UP000037046">
    <property type="component" value="Unassembled WGS sequence"/>
</dbReference>
<evidence type="ECO:0000313" key="20">
    <source>
        <dbReference type="EMBL" id="KNX42445.1"/>
    </source>
</evidence>
<dbReference type="InterPro" id="IPR000374">
    <property type="entry name" value="PC_trans"/>
</dbReference>
<dbReference type="AlphaFoldDB" id="A0A0L6CXN9"/>
<keyword evidence="10 18" id="KW-0808">Transferase</keyword>
<keyword evidence="17" id="KW-1208">Phospholipid metabolism</keyword>
<dbReference type="EMBL" id="LGVV01000008">
    <property type="protein sequence ID" value="KNX42445.1"/>
    <property type="molecule type" value="Genomic_DNA"/>
</dbReference>
<evidence type="ECO:0000256" key="4">
    <source>
        <dbReference type="ARBA" id="ARBA00005189"/>
    </source>
</evidence>
<evidence type="ECO:0000256" key="15">
    <source>
        <dbReference type="ARBA" id="ARBA00023136"/>
    </source>
</evidence>
<feature type="transmembrane region" description="Helical" evidence="19">
    <location>
        <begin position="21"/>
        <end position="45"/>
    </location>
</feature>
<evidence type="ECO:0000256" key="9">
    <source>
        <dbReference type="ARBA" id="ARBA00022516"/>
    </source>
</evidence>
<dbReference type="PANTHER" id="PTHR46382:SF1">
    <property type="entry name" value="PHOSPHATIDATE CYTIDYLYLTRANSFERASE"/>
    <property type="match status" value="1"/>
</dbReference>
<keyword evidence="14" id="KW-0443">Lipid metabolism</keyword>
<dbReference type="EC" id="2.7.7.41" evidence="6 18"/>
<feature type="transmembrane region" description="Helical" evidence="19">
    <location>
        <begin position="238"/>
        <end position="258"/>
    </location>
</feature>
<evidence type="ECO:0000256" key="16">
    <source>
        <dbReference type="ARBA" id="ARBA00023209"/>
    </source>
</evidence>
<dbReference type="OrthoDB" id="9799199at2"/>
<comment type="subcellular location">
    <subcellularLocation>
        <location evidence="2">Cell membrane</location>
        <topology evidence="2">Multi-pass membrane protein</topology>
    </subcellularLocation>
</comment>
<keyword evidence="21" id="KW-1185">Reference proteome</keyword>
<accession>A0A0L6CXN9</accession>
<evidence type="ECO:0000256" key="19">
    <source>
        <dbReference type="SAM" id="Phobius"/>
    </source>
</evidence>
<evidence type="ECO:0000256" key="6">
    <source>
        <dbReference type="ARBA" id="ARBA00012487"/>
    </source>
</evidence>
<evidence type="ECO:0000256" key="3">
    <source>
        <dbReference type="ARBA" id="ARBA00005119"/>
    </source>
</evidence>
<name>A0A0L6CXN9_9RHOB</name>
<keyword evidence="13 19" id="KW-1133">Transmembrane helix</keyword>
<dbReference type="GO" id="GO:0005886">
    <property type="term" value="C:plasma membrane"/>
    <property type="evidence" value="ECO:0007669"/>
    <property type="project" value="UniProtKB-SubCell"/>
</dbReference>
<keyword evidence="12 18" id="KW-0548">Nucleotidyltransferase</keyword>
<evidence type="ECO:0000256" key="14">
    <source>
        <dbReference type="ARBA" id="ARBA00023098"/>
    </source>
</evidence>
<feature type="transmembrane region" description="Helical" evidence="19">
    <location>
        <begin position="126"/>
        <end position="145"/>
    </location>
</feature>
<feature type="transmembrane region" description="Helical" evidence="19">
    <location>
        <begin position="103"/>
        <end position="120"/>
    </location>
</feature>
<evidence type="ECO:0000256" key="1">
    <source>
        <dbReference type="ARBA" id="ARBA00001698"/>
    </source>
</evidence>
<evidence type="ECO:0000256" key="17">
    <source>
        <dbReference type="ARBA" id="ARBA00023264"/>
    </source>
</evidence>
<comment type="pathway">
    <text evidence="3 18">Phospholipid metabolism; CDP-diacylglycerol biosynthesis; CDP-diacylglycerol from sn-glycerol 3-phosphate: step 3/3.</text>
</comment>
<evidence type="ECO:0000256" key="10">
    <source>
        <dbReference type="ARBA" id="ARBA00022679"/>
    </source>
</evidence>
<organism evidence="20 21">
    <name type="scientific">Roseovarius tolerans</name>
    <dbReference type="NCBI Taxonomy" id="74031"/>
    <lineage>
        <taxon>Bacteria</taxon>
        <taxon>Pseudomonadati</taxon>
        <taxon>Pseudomonadota</taxon>
        <taxon>Alphaproteobacteria</taxon>
        <taxon>Rhodobacterales</taxon>
        <taxon>Roseobacteraceae</taxon>
        <taxon>Roseovarius</taxon>
    </lineage>
</organism>
<dbReference type="GO" id="GO:0016024">
    <property type="term" value="P:CDP-diacylglycerol biosynthetic process"/>
    <property type="evidence" value="ECO:0007669"/>
    <property type="project" value="UniProtKB-UniPathway"/>
</dbReference>
<dbReference type="Pfam" id="PF01148">
    <property type="entry name" value="CTP_transf_1"/>
    <property type="match status" value="1"/>
</dbReference>
<gene>
    <name evidence="20" type="primary">cdsA</name>
    <name evidence="20" type="ORF">ROTO_09540</name>
</gene>
<keyword evidence="11 18" id="KW-0812">Transmembrane</keyword>
<evidence type="ECO:0000256" key="12">
    <source>
        <dbReference type="ARBA" id="ARBA00022695"/>
    </source>
</evidence>
<evidence type="ECO:0000313" key="21">
    <source>
        <dbReference type="Proteomes" id="UP000037046"/>
    </source>
</evidence>
<reference evidence="21" key="1">
    <citation type="submission" date="2015-07" db="EMBL/GenBank/DDBJ databases">
        <title>Draft Genome Sequence of Roseovarius tolerans EL-164, a producer of N-Acylated Alanine Methyl Esters (NAMEs).</title>
        <authorList>
            <person name="Voget S."/>
            <person name="Bruns H."/>
            <person name="Wagner-Doebler I."/>
            <person name="Schulz S."/>
            <person name="Daniel R."/>
        </authorList>
    </citation>
    <scope>NUCLEOTIDE SEQUENCE [LARGE SCALE GENOMIC DNA]</scope>
    <source>
        <strain evidence="21">EL-164</strain>
    </source>
</reference>
<keyword evidence="16" id="KW-0594">Phospholipid biosynthesis</keyword>
<evidence type="ECO:0000256" key="7">
    <source>
        <dbReference type="ARBA" id="ARBA00019373"/>
    </source>
</evidence>
<dbReference type="STRING" id="74031.SAMN04488077_102104"/>
<comment type="catalytic activity">
    <reaction evidence="1 18">
        <text>a 1,2-diacyl-sn-glycero-3-phosphate + CTP + H(+) = a CDP-1,2-diacyl-sn-glycerol + diphosphate</text>
        <dbReference type="Rhea" id="RHEA:16229"/>
        <dbReference type="ChEBI" id="CHEBI:15378"/>
        <dbReference type="ChEBI" id="CHEBI:33019"/>
        <dbReference type="ChEBI" id="CHEBI:37563"/>
        <dbReference type="ChEBI" id="CHEBI:58332"/>
        <dbReference type="ChEBI" id="CHEBI:58608"/>
        <dbReference type="EC" id="2.7.7.41"/>
    </reaction>
</comment>
<keyword evidence="9" id="KW-0444">Lipid biosynthesis</keyword>
<proteinExistence type="inferred from homology"/>
<dbReference type="GO" id="GO:0004605">
    <property type="term" value="F:phosphatidate cytidylyltransferase activity"/>
    <property type="evidence" value="ECO:0007669"/>
    <property type="project" value="UniProtKB-EC"/>
</dbReference>
<evidence type="ECO:0000256" key="18">
    <source>
        <dbReference type="RuleBase" id="RU003938"/>
    </source>
</evidence>
<evidence type="ECO:0000256" key="2">
    <source>
        <dbReference type="ARBA" id="ARBA00004651"/>
    </source>
</evidence>
<comment type="caution">
    <text evidence="20">The sequence shown here is derived from an EMBL/GenBank/DDBJ whole genome shotgun (WGS) entry which is preliminary data.</text>
</comment>
<dbReference type="PATRIC" id="fig|74031.6.peg.977"/>
<evidence type="ECO:0000256" key="11">
    <source>
        <dbReference type="ARBA" id="ARBA00022692"/>
    </source>
</evidence>
<feature type="transmembrane region" description="Helical" evidence="19">
    <location>
        <begin position="65"/>
        <end position="91"/>
    </location>
</feature>
<sequence>MSVTARWSDLAPRVMSGLVMIVLGAVAIWLGGVVFGAVVAVLSGLMVWEGARMFAAPDAGRSGVLAAAAVALSLWLPGLVVLPLLLAATLVTVSAVDRERGPFFALTLWALLGCYAMGLLRAEAGVIWVLWMVVIVVVSDVAGYFAGRSLGGPKFWPRISPKKTWSGTIAGWIGAGIVGAVFAWPTGAGLALIPVSILVGFAGQMGDIAESAIKRLREVKDSSNLIPGHGGVLDRFDAMLGAALVVVILWALGLMPGVA</sequence>
<dbReference type="PANTHER" id="PTHR46382">
    <property type="entry name" value="PHOSPHATIDATE CYTIDYLYLTRANSFERASE"/>
    <property type="match status" value="1"/>
</dbReference>